<feature type="non-terminal residue" evidence="2">
    <location>
        <position position="1"/>
    </location>
</feature>
<dbReference type="AlphaFoldDB" id="X1KZ90"/>
<gene>
    <name evidence="2" type="ORF">S06H3_22149</name>
</gene>
<comment type="caution">
    <text evidence="2">The sequence shown here is derived from an EMBL/GenBank/DDBJ whole genome shotgun (WGS) entry which is preliminary data.</text>
</comment>
<organism evidence="2">
    <name type="scientific">marine sediment metagenome</name>
    <dbReference type="NCBI Taxonomy" id="412755"/>
    <lineage>
        <taxon>unclassified sequences</taxon>
        <taxon>metagenomes</taxon>
        <taxon>ecological metagenomes</taxon>
    </lineage>
</organism>
<proteinExistence type="predicted"/>
<accession>X1KZ90</accession>
<sequence length="29" mass="3101">KHGGRIRAESPGIGKGTTMFFNLPVDGKE</sequence>
<feature type="region of interest" description="Disordered" evidence="1">
    <location>
        <begin position="1"/>
        <end position="29"/>
    </location>
</feature>
<reference evidence="2" key="1">
    <citation type="journal article" date="2014" name="Front. Microbiol.">
        <title>High frequency of phylogenetically diverse reductive dehalogenase-homologous genes in deep subseafloor sedimentary metagenomes.</title>
        <authorList>
            <person name="Kawai M."/>
            <person name="Futagami T."/>
            <person name="Toyoda A."/>
            <person name="Takaki Y."/>
            <person name="Nishi S."/>
            <person name="Hori S."/>
            <person name="Arai W."/>
            <person name="Tsubouchi T."/>
            <person name="Morono Y."/>
            <person name="Uchiyama I."/>
            <person name="Ito T."/>
            <person name="Fujiyama A."/>
            <person name="Inagaki F."/>
            <person name="Takami H."/>
        </authorList>
    </citation>
    <scope>NUCLEOTIDE SEQUENCE</scope>
    <source>
        <strain evidence="2">Expedition CK06-06</strain>
    </source>
</reference>
<name>X1KZ90_9ZZZZ</name>
<dbReference type="EMBL" id="BARV01011775">
    <property type="protein sequence ID" value="GAI12018.1"/>
    <property type="molecule type" value="Genomic_DNA"/>
</dbReference>
<evidence type="ECO:0000313" key="2">
    <source>
        <dbReference type="EMBL" id="GAI12018.1"/>
    </source>
</evidence>
<protein>
    <submittedName>
        <fullName evidence="2">Uncharacterized protein</fullName>
    </submittedName>
</protein>
<evidence type="ECO:0000256" key="1">
    <source>
        <dbReference type="SAM" id="MobiDB-lite"/>
    </source>
</evidence>